<evidence type="ECO:0000313" key="1">
    <source>
        <dbReference type="EMBL" id="RIE17673.1"/>
    </source>
</evidence>
<dbReference type="Proteomes" id="UP000266113">
    <property type="component" value="Unassembled WGS sequence"/>
</dbReference>
<accession>A0A398DUK6</accession>
<dbReference type="Gene3D" id="1.10.10.10">
    <property type="entry name" value="Winged helix-like DNA-binding domain superfamily/Winged helix DNA-binding domain"/>
    <property type="match status" value="1"/>
</dbReference>
<keyword evidence="2" id="KW-1185">Reference proteome</keyword>
<gene>
    <name evidence="1" type="ORF">SMC1_00375</name>
</gene>
<dbReference type="InterPro" id="IPR036388">
    <property type="entry name" value="WH-like_DNA-bd_sf"/>
</dbReference>
<reference evidence="1 2" key="1">
    <citation type="submission" date="2018-09" db="EMBL/GenBank/DDBJ databases">
        <title>Discovery and Ecogenomic Context for Candidatus Cryosericales, a Global Caldiserica Order Active in Thawing Permafrost.</title>
        <authorList>
            <person name="Martinez M.A."/>
            <person name="Woodcroft B.J."/>
            <person name="Ignacio Espinoza J.C."/>
            <person name="Zayed A."/>
            <person name="Singleton C.M."/>
            <person name="Boyd J."/>
            <person name="Li Y.-F."/>
            <person name="Purvine S."/>
            <person name="Maughan H."/>
            <person name="Hodgkins S.B."/>
            <person name="Anderson D."/>
            <person name="Sederholm M."/>
            <person name="Temperton B."/>
            <person name="Saleska S.R."/>
            <person name="Tyson G.W."/>
            <person name="Rich V.I."/>
        </authorList>
    </citation>
    <scope>NUCLEOTIDE SEQUENCE [LARGE SCALE GENOMIC DNA]</scope>
    <source>
        <strain evidence="1 2">SMC1</strain>
    </source>
</reference>
<sequence length="415" mass="46205">MKIAEHTYVYGKDGHYYVSRSDTGGSRTLGRFAVLQDALKAHANAWLQVPIHGRGHDAWLSFCSDGRPLGEGTLKTWRTRRLEEFVNRLPEPQQRVMILLEGIHGESRHNPDQIARALGISIERVQEIERLATRTMNGLLNKEEMMDNEASMDDEARTVSTTGQPLDDVPDDELLDLLRVLIRNDPTLAEKMSELRLSRVNVRHVEMIGSLMLQVPELRGLASKWPEYNTPTNKNLEKRVSAIEETNLFTSLLDWLAGRLWDLPAEDIECSATDGAIHADKGDARGPLAQNPALSDSVAGLPGSDSTGAGVIEPETPVGQKRFCDAASDLLDAADFAMSPWHEIWKRLTGERSNSGRVTLALERIEVAQADTREATEEEFRRKGWALDPLTRDTLEAVDEVLEGDVNIPEDLSST</sequence>
<dbReference type="RefSeq" id="WP_119084835.1">
    <property type="nucleotide sequence ID" value="NZ_QXIY01000001.1"/>
</dbReference>
<proteinExistence type="predicted"/>
<dbReference type="EMBL" id="QXIY01000001">
    <property type="protein sequence ID" value="RIE17673.1"/>
    <property type="molecule type" value="Genomic_DNA"/>
</dbReference>
<dbReference type="InterPro" id="IPR013324">
    <property type="entry name" value="RNA_pol_sigma_r3/r4-like"/>
</dbReference>
<name>A0A398DUK6_9BACT</name>
<protein>
    <recommendedName>
        <fullName evidence="3">RNA polymerase sigma-70 region 4 domain-containing protein</fullName>
    </recommendedName>
</protein>
<comment type="caution">
    <text evidence="1">The sequence shown here is derived from an EMBL/GenBank/DDBJ whole genome shotgun (WGS) entry which is preliminary data.</text>
</comment>
<evidence type="ECO:0008006" key="3">
    <source>
        <dbReference type="Google" id="ProtNLM"/>
    </source>
</evidence>
<evidence type="ECO:0000313" key="2">
    <source>
        <dbReference type="Proteomes" id="UP000266113"/>
    </source>
</evidence>
<organism evidence="1 2">
    <name type="scientific">Candidatus Cryosericum septentrionale</name>
    <dbReference type="NCBI Taxonomy" id="2290913"/>
    <lineage>
        <taxon>Bacteria</taxon>
        <taxon>Pseudomonadati</taxon>
        <taxon>Caldisericota/Cryosericota group</taxon>
        <taxon>Candidatus Cryosericota</taxon>
        <taxon>Candidatus Cryosericia</taxon>
        <taxon>Candidatus Cryosericales</taxon>
        <taxon>Candidatus Cryosericaceae</taxon>
        <taxon>Candidatus Cryosericum</taxon>
    </lineage>
</organism>
<dbReference type="AlphaFoldDB" id="A0A398DUK6"/>
<dbReference type="SUPFAM" id="SSF88659">
    <property type="entry name" value="Sigma3 and sigma4 domains of RNA polymerase sigma factors"/>
    <property type="match status" value="1"/>
</dbReference>